<evidence type="ECO:0000256" key="1">
    <source>
        <dbReference type="ARBA" id="ARBA00023015"/>
    </source>
</evidence>
<dbReference type="InterPro" id="IPR036388">
    <property type="entry name" value="WH-like_DNA-bd_sf"/>
</dbReference>
<accession>A0A7X6K5A3</accession>
<name>A0A7X6K5A3_9MICC</name>
<dbReference type="PROSITE" id="PS51078">
    <property type="entry name" value="ICLR_ED"/>
    <property type="match status" value="1"/>
</dbReference>
<dbReference type="Gene3D" id="1.10.10.10">
    <property type="entry name" value="Winged helix-like DNA-binding domain superfamily/Winged helix DNA-binding domain"/>
    <property type="match status" value="1"/>
</dbReference>
<feature type="domain" description="HTH iclR-type" evidence="4">
    <location>
        <begin position="17"/>
        <end position="77"/>
    </location>
</feature>
<keyword evidence="1" id="KW-0805">Transcription regulation</keyword>
<reference evidence="6 7" key="1">
    <citation type="submission" date="2020-04" db="EMBL/GenBank/DDBJ databases">
        <title>Arthrobacter sp. nov.</title>
        <authorList>
            <person name="Liu S."/>
        </authorList>
    </citation>
    <scope>NUCLEOTIDE SEQUENCE [LARGE SCALE GENOMIC DNA]</scope>
    <source>
        <strain evidence="6 7">E918</strain>
    </source>
</reference>
<dbReference type="Proteomes" id="UP000544090">
    <property type="component" value="Unassembled WGS sequence"/>
</dbReference>
<dbReference type="SUPFAM" id="SSF46785">
    <property type="entry name" value="Winged helix' DNA-binding domain"/>
    <property type="match status" value="1"/>
</dbReference>
<protein>
    <submittedName>
        <fullName evidence="6">Helix-turn-helix domain-containing protein</fullName>
    </submittedName>
</protein>
<dbReference type="SUPFAM" id="SSF55781">
    <property type="entry name" value="GAF domain-like"/>
    <property type="match status" value="1"/>
</dbReference>
<dbReference type="Gene3D" id="3.30.450.40">
    <property type="match status" value="1"/>
</dbReference>
<keyword evidence="7" id="KW-1185">Reference proteome</keyword>
<dbReference type="PANTHER" id="PTHR30136">
    <property type="entry name" value="HELIX-TURN-HELIX TRANSCRIPTIONAL REGULATOR, ICLR FAMILY"/>
    <property type="match status" value="1"/>
</dbReference>
<dbReference type="Pfam" id="PF09339">
    <property type="entry name" value="HTH_IclR"/>
    <property type="match status" value="1"/>
</dbReference>
<dbReference type="EMBL" id="JAAZSQ010000021">
    <property type="protein sequence ID" value="NKX56242.1"/>
    <property type="molecule type" value="Genomic_DNA"/>
</dbReference>
<evidence type="ECO:0000256" key="2">
    <source>
        <dbReference type="ARBA" id="ARBA00023125"/>
    </source>
</evidence>
<dbReference type="InterPro" id="IPR036390">
    <property type="entry name" value="WH_DNA-bd_sf"/>
</dbReference>
<dbReference type="SMART" id="SM00346">
    <property type="entry name" value="HTH_ICLR"/>
    <property type="match status" value="1"/>
</dbReference>
<evidence type="ECO:0000259" key="4">
    <source>
        <dbReference type="PROSITE" id="PS51077"/>
    </source>
</evidence>
<dbReference type="AlphaFoldDB" id="A0A7X6K5A3"/>
<keyword evidence="2" id="KW-0238">DNA-binding</keyword>
<dbReference type="InterPro" id="IPR005471">
    <property type="entry name" value="Tscrpt_reg_IclR_N"/>
</dbReference>
<dbReference type="PROSITE" id="PS51077">
    <property type="entry name" value="HTH_ICLR"/>
    <property type="match status" value="1"/>
</dbReference>
<dbReference type="InterPro" id="IPR014757">
    <property type="entry name" value="Tscrpt_reg_IclR_C"/>
</dbReference>
<evidence type="ECO:0000256" key="3">
    <source>
        <dbReference type="ARBA" id="ARBA00023163"/>
    </source>
</evidence>
<dbReference type="GO" id="GO:0045892">
    <property type="term" value="P:negative regulation of DNA-templated transcription"/>
    <property type="evidence" value="ECO:0007669"/>
    <property type="project" value="TreeGrafter"/>
</dbReference>
<dbReference type="RefSeq" id="WP_168488374.1">
    <property type="nucleotide sequence ID" value="NZ_JAAZSQ010000021.1"/>
</dbReference>
<evidence type="ECO:0000313" key="6">
    <source>
        <dbReference type="EMBL" id="NKX56242.1"/>
    </source>
</evidence>
<comment type="caution">
    <text evidence="6">The sequence shown here is derived from an EMBL/GenBank/DDBJ whole genome shotgun (WGS) entry which is preliminary data.</text>
</comment>
<proteinExistence type="predicted"/>
<dbReference type="GO" id="GO:0003700">
    <property type="term" value="F:DNA-binding transcription factor activity"/>
    <property type="evidence" value="ECO:0007669"/>
    <property type="project" value="TreeGrafter"/>
</dbReference>
<feature type="domain" description="IclR-ED" evidence="5">
    <location>
        <begin position="78"/>
        <end position="261"/>
    </location>
</feature>
<dbReference type="Pfam" id="PF01614">
    <property type="entry name" value="IclR_C"/>
    <property type="match status" value="1"/>
</dbReference>
<evidence type="ECO:0000259" key="5">
    <source>
        <dbReference type="PROSITE" id="PS51078"/>
    </source>
</evidence>
<organism evidence="6 7">
    <name type="scientific">Arthrobacter mobilis</name>
    <dbReference type="NCBI Taxonomy" id="2724944"/>
    <lineage>
        <taxon>Bacteria</taxon>
        <taxon>Bacillati</taxon>
        <taxon>Actinomycetota</taxon>
        <taxon>Actinomycetes</taxon>
        <taxon>Micrococcales</taxon>
        <taxon>Micrococcaceae</taxon>
        <taxon>Arthrobacter</taxon>
    </lineage>
</organism>
<keyword evidence="3" id="KW-0804">Transcription</keyword>
<sequence>MTQHTDVLDDENPAYWVKSVEKTFSILLAFSPDEPRLTITRAAAKADLSRAAARRFLLTLADLGYVRMDGSYFELTPRCLDIGASFLANLSLPQIAEPHLKDLAVKLNETASLCVLDGTDVVYLARVAAPRLLSVSVNVGTRFPAWATSMGRVLLAGLPESVREDFYASLNLQQFTHHSVSSIEQLRAEVDRAGRQGFCMVSQELDDGLRGVAVPVRRGNDLIAAINVSLQTHRVSEAEIARTVVPELQEAARAIADDFGGRRAISA</sequence>
<dbReference type="InterPro" id="IPR050707">
    <property type="entry name" value="HTH_MetabolicPath_Reg"/>
</dbReference>
<dbReference type="PANTHER" id="PTHR30136:SF34">
    <property type="entry name" value="TRANSCRIPTIONAL REGULATOR"/>
    <property type="match status" value="1"/>
</dbReference>
<dbReference type="GO" id="GO:0003677">
    <property type="term" value="F:DNA binding"/>
    <property type="evidence" value="ECO:0007669"/>
    <property type="project" value="UniProtKB-KW"/>
</dbReference>
<gene>
    <name evidence="6" type="ORF">HGG74_17255</name>
</gene>
<evidence type="ECO:0000313" key="7">
    <source>
        <dbReference type="Proteomes" id="UP000544090"/>
    </source>
</evidence>
<dbReference type="InterPro" id="IPR029016">
    <property type="entry name" value="GAF-like_dom_sf"/>
</dbReference>